<accession>E8R9R6</accession>
<dbReference type="HOGENOM" id="CLU_031404_2_1_2"/>
<dbReference type="InterPro" id="IPR008257">
    <property type="entry name" value="Pept_M19"/>
</dbReference>
<dbReference type="KEGG" id="dmu:Desmu_0939"/>
<dbReference type="GO" id="GO:0070573">
    <property type="term" value="F:metallodipeptidase activity"/>
    <property type="evidence" value="ECO:0007669"/>
    <property type="project" value="InterPro"/>
</dbReference>
<name>E8R9R6_DESM0</name>
<dbReference type="eggNOG" id="arCOG04083">
    <property type="taxonomic scope" value="Archaea"/>
</dbReference>
<protein>
    <submittedName>
        <fullName evidence="1">Peptidase M19 renal dipeptidase</fullName>
    </submittedName>
</protein>
<evidence type="ECO:0000313" key="2">
    <source>
        <dbReference type="Proteomes" id="UP000001068"/>
    </source>
</evidence>
<proteinExistence type="predicted"/>
<dbReference type="STRING" id="765177.Desmu_0939"/>
<dbReference type="Proteomes" id="UP000001068">
    <property type="component" value="Chromosome"/>
</dbReference>
<dbReference type="PANTHER" id="PTHR10443:SF12">
    <property type="entry name" value="DIPEPTIDASE"/>
    <property type="match status" value="1"/>
</dbReference>
<dbReference type="SUPFAM" id="SSF51556">
    <property type="entry name" value="Metallo-dependent hydrolases"/>
    <property type="match status" value="1"/>
</dbReference>
<dbReference type="AlphaFoldDB" id="E8R9R6"/>
<dbReference type="Pfam" id="PF01244">
    <property type="entry name" value="Peptidase_M19"/>
    <property type="match status" value="1"/>
</dbReference>
<dbReference type="PANTHER" id="PTHR10443">
    <property type="entry name" value="MICROSOMAL DIPEPTIDASE"/>
    <property type="match status" value="1"/>
</dbReference>
<dbReference type="OrthoDB" id="26221at2157"/>
<evidence type="ECO:0000313" key="1">
    <source>
        <dbReference type="EMBL" id="ADV65242.1"/>
    </source>
</evidence>
<reference evidence="2" key="1">
    <citation type="submission" date="2010-11" db="EMBL/GenBank/DDBJ databases">
        <title>The complete genome of Desulfurococcus mucosus DSM 2162.</title>
        <authorList>
            <consortium name="US DOE Joint Genome Institute (JGI-PGF)"/>
            <person name="Lucas S."/>
            <person name="Copeland A."/>
            <person name="Lapidus A."/>
            <person name="Bruce D."/>
            <person name="Goodwin L."/>
            <person name="Pitluck S."/>
            <person name="Kyrpides N."/>
            <person name="Mavromatis K."/>
            <person name="Pagani I."/>
            <person name="Ivanova N."/>
            <person name="Ovchinnikova G."/>
            <person name="Chertkov O."/>
            <person name="Held B."/>
            <person name="Brettin T."/>
            <person name="Detter J.C."/>
            <person name="Tapia R."/>
            <person name="Han C."/>
            <person name="Land M."/>
            <person name="Hauser L."/>
            <person name="Markowitz V."/>
            <person name="Cheng J.-F."/>
            <person name="Hugenholtz P."/>
            <person name="Woyke T."/>
            <person name="Wu D."/>
            <person name="Wirth R."/>
            <person name="Bilek Y."/>
            <person name="Hader T."/>
            <person name="Klenk H.-P."/>
            <person name="Eisen J.A."/>
        </authorList>
    </citation>
    <scope>NUCLEOTIDE SEQUENCE [LARGE SCALE GENOMIC DNA]</scope>
    <source>
        <strain evidence="2">ATCC 35584 / DSM 2162 / JCM 9187 / O7/1</strain>
    </source>
</reference>
<sequence length="332" mass="36487">MNPPLVDLHEDLAAYILSGSLLNPFPLKPLDVDEPYRHADIPKYIASNTRLIVGAVFPMIPWYTGHGRITYRHYPSLELVFEGISLYRNLVTAHRELKLVEAKDGLTGLFEGDWNRMGLIIGLEGADPLRNPEELDLLHSAGLRVLGLTWNYSNKYASSCRAQVDNGLTREGVELVGRAVELGVVVDLAHASAKTIRDVYEVTGKPVLVSHANVKTVHDAPRNLDDKSLETIAESKGVVGLVFISPFVSSGRPGVAELVRHAVYIRDNYGVDVIAIGSDYFGSLDTPLVAGLESIDKIGNLWSSLVAEGFTPEDIEKIAWRNAVRVLSAWLK</sequence>
<organism evidence="1 2">
    <name type="scientific">Desulfurococcus mucosus (strain ATCC 35584 / DSM 2162 / JCM 9187 / O7/1)</name>
    <dbReference type="NCBI Taxonomy" id="765177"/>
    <lineage>
        <taxon>Archaea</taxon>
        <taxon>Thermoproteota</taxon>
        <taxon>Thermoprotei</taxon>
        <taxon>Desulfurococcales</taxon>
        <taxon>Desulfurococcaceae</taxon>
        <taxon>Desulfurococcus</taxon>
    </lineage>
</organism>
<gene>
    <name evidence="1" type="ordered locus">Desmu_0939</name>
</gene>
<dbReference type="Gene3D" id="3.20.20.140">
    <property type="entry name" value="Metal-dependent hydrolases"/>
    <property type="match status" value="1"/>
</dbReference>
<dbReference type="GO" id="GO:0006508">
    <property type="term" value="P:proteolysis"/>
    <property type="evidence" value="ECO:0007669"/>
    <property type="project" value="InterPro"/>
</dbReference>
<reference evidence="1 2" key="2">
    <citation type="journal article" date="2011" name="Stand. Genomic Sci.">
        <title>Complete genome sequence of Desulfurococcus mucosus type strain (O7/1).</title>
        <authorList>
            <person name="Wirth R."/>
            <person name="Chertkov O."/>
            <person name="Held B."/>
            <person name="Lapidus A."/>
            <person name="Nolan M."/>
            <person name="Lucas S."/>
            <person name="Hammon N."/>
            <person name="Deshpande S."/>
            <person name="Cheng J.F."/>
            <person name="Tapia R."/>
            <person name="Han C."/>
            <person name="Goodwin L."/>
            <person name="Pitluck S."/>
            <person name="Liolios K."/>
            <person name="Ioanna P."/>
            <person name="Ivanova N."/>
            <person name="Mavromatis K."/>
            <person name="Mikhailova N."/>
            <person name="Pati A."/>
            <person name="Chen A."/>
            <person name="Palaniappan K."/>
            <person name="Land M."/>
            <person name="Hauser L."/>
            <person name="Chang Y.J."/>
            <person name="Jeffries C.D."/>
            <person name="Bilek Y."/>
            <person name="Hader T."/>
            <person name="Rohde M."/>
            <person name="Spring S."/>
            <person name="Sikorski J."/>
            <person name="Goker M."/>
            <person name="Woyke T."/>
            <person name="Bristow J."/>
            <person name="Eisen J.A."/>
            <person name="Markowitz V."/>
            <person name="Hugenholtz P."/>
            <person name="Kyrpides N.C."/>
            <person name="Klenk H.P."/>
        </authorList>
    </citation>
    <scope>NUCLEOTIDE SEQUENCE [LARGE SCALE GENOMIC DNA]</scope>
    <source>
        <strain evidence="2">ATCC 35584 / DSM 2162 / JCM 9187 / O7/1</strain>
    </source>
</reference>
<dbReference type="InterPro" id="IPR032466">
    <property type="entry name" value="Metal_Hydrolase"/>
</dbReference>
<keyword evidence="2" id="KW-1185">Reference proteome</keyword>
<dbReference type="EMBL" id="CP002363">
    <property type="protein sequence ID" value="ADV65242.1"/>
    <property type="molecule type" value="Genomic_DNA"/>
</dbReference>
<dbReference type="PROSITE" id="PS51365">
    <property type="entry name" value="RENAL_DIPEPTIDASE_2"/>
    <property type="match status" value="1"/>
</dbReference>